<evidence type="ECO:0000256" key="4">
    <source>
        <dbReference type="SAM" id="MobiDB-lite"/>
    </source>
</evidence>
<dbReference type="CDD" id="cd17478">
    <property type="entry name" value="MFS_FsR"/>
    <property type="match status" value="1"/>
</dbReference>
<dbReference type="AlphaFoldDB" id="A0A931GBN0"/>
<dbReference type="Gene3D" id="1.20.1250.20">
    <property type="entry name" value="MFS general substrate transporter like domains"/>
    <property type="match status" value="2"/>
</dbReference>
<feature type="region of interest" description="Disordered" evidence="4">
    <location>
        <begin position="1"/>
        <end position="20"/>
    </location>
</feature>
<evidence type="ECO:0000259" key="6">
    <source>
        <dbReference type="PROSITE" id="PS50850"/>
    </source>
</evidence>
<evidence type="ECO:0000256" key="1">
    <source>
        <dbReference type="ARBA" id="ARBA00022692"/>
    </source>
</evidence>
<gene>
    <name evidence="7" type="ORF">H0S81_06465</name>
</gene>
<feature type="transmembrane region" description="Helical" evidence="5">
    <location>
        <begin position="318"/>
        <end position="337"/>
    </location>
</feature>
<keyword evidence="1 5" id="KW-0812">Transmembrane</keyword>
<proteinExistence type="predicted"/>
<dbReference type="InterPro" id="IPR011701">
    <property type="entry name" value="MFS"/>
</dbReference>
<dbReference type="Pfam" id="PF07690">
    <property type="entry name" value="MFS_1"/>
    <property type="match status" value="1"/>
</dbReference>
<dbReference type="InterPro" id="IPR020846">
    <property type="entry name" value="MFS_dom"/>
</dbReference>
<dbReference type="SUPFAM" id="SSF103473">
    <property type="entry name" value="MFS general substrate transporter"/>
    <property type="match status" value="1"/>
</dbReference>
<evidence type="ECO:0000256" key="3">
    <source>
        <dbReference type="ARBA" id="ARBA00023136"/>
    </source>
</evidence>
<comment type="caution">
    <text evidence="7">The sequence shown here is derived from an EMBL/GenBank/DDBJ whole genome shotgun (WGS) entry which is preliminary data.</text>
</comment>
<sequence>MSDSTPGEAPPVAYSGQDTPDPSRVQYGIVFVITLVHFTGDFYSSFFSPLLPAFVDKLGLTLTQVGLLTGLVRLLAFMIQPVVGYLSDQHESRWFVFTGLFLAFFCIPFSGIAPNFYVLLLVLSLGSLGSSMFHPATTGMVPLYSGNRTGFCLSIYNTGGTLAFALGPVFITWYVAHFGLEAMPWTGMLGLVAFLFCFKYLPRPKSENLSHLGFFKSLKATLGPVYKIIFLIWLVMFLRAVTGQAFMTFMPIFLVNEGHPLPSVGLIVAFFIIAGTLSGLLAGYMADRTGFKKIFFISYLFMAPALMLYLYLPGPWVFAGAFVAGFFVLAPLPLGVVMAQKLVPQSRAMVSSLMMGLAYGLGGAVSPLVGGLADVYGIEPVLFALSFIPLICLGVIARFPRVV</sequence>
<feature type="transmembrane region" description="Helical" evidence="5">
    <location>
        <begin position="182"/>
        <end position="201"/>
    </location>
</feature>
<feature type="transmembrane region" description="Helical" evidence="5">
    <location>
        <begin position="27"/>
        <end position="47"/>
    </location>
</feature>
<dbReference type="PANTHER" id="PTHR43129:SF1">
    <property type="entry name" value="FOSMIDOMYCIN RESISTANCE PROTEIN"/>
    <property type="match status" value="1"/>
</dbReference>
<evidence type="ECO:0000313" key="8">
    <source>
        <dbReference type="Proteomes" id="UP000706172"/>
    </source>
</evidence>
<dbReference type="InterPro" id="IPR036259">
    <property type="entry name" value="MFS_trans_sf"/>
</dbReference>
<name>A0A931GBN0_9BACT</name>
<evidence type="ECO:0000256" key="2">
    <source>
        <dbReference type="ARBA" id="ARBA00022989"/>
    </source>
</evidence>
<feature type="transmembrane region" description="Helical" evidence="5">
    <location>
        <begin position="222"/>
        <end position="241"/>
    </location>
</feature>
<accession>A0A931GBN0</accession>
<feature type="transmembrane region" description="Helical" evidence="5">
    <location>
        <begin position="294"/>
        <end position="312"/>
    </location>
</feature>
<evidence type="ECO:0000256" key="5">
    <source>
        <dbReference type="SAM" id="Phobius"/>
    </source>
</evidence>
<dbReference type="GO" id="GO:0022857">
    <property type="term" value="F:transmembrane transporter activity"/>
    <property type="evidence" value="ECO:0007669"/>
    <property type="project" value="InterPro"/>
</dbReference>
<organism evidence="7 8">
    <name type="scientific">Desulfotignum balticum</name>
    <dbReference type="NCBI Taxonomy" id="115781"/>
    <lineage>
        <taxon>Bacteria</taxon>
        <taxon>Pseudomonadati</taxon>
        <taxon>Thermodesulfobacteriota</taxon>
        <taxon>Desulfobacteria</taxon>
        <taxon>Desulfobacterales</taxon>
        <taxon>Desulfobacteraceae</taxon>
        <taxon>Desulfotignum</taxon>
    </lineage>
</organism>
<keyword evidence="3 5" id="KW-0472">Membrane</keyword>
<keyword evidence="2 5" id="KW-1133">Transmembrane helix</keyword>
<feature type="transmembrane region" description="Helical" evidence="5">
    <location>
        <begin position="349"/>
        <end position="369"/>
    </location>
</feature>
<reference evidence="7" key="1">
    <citation type="submission" date="2020-07" db="EMBL/GenBank/DDBJ databases">
        <title>Severe corrosion of carbon steel in oil field produced water can be linked to methanogenic archaea containing a special type of NiFe hydrogenase.</title>
        <authorList>
            <person name="Lahme S."/>
            <person name="Mand J."/>
            <person name="Longwell J."/>
            <person name="Smith R."/>
            <person name="Enning D."/>
        </authorList>
    </citation>
    <scope>NUCLEOTIDE SEQUENCE</scope>
    <source>
        <strain evidence="7">MIC098Bin6</strain>
    </source>
</reference>
<feature type="transmembrane region" description="Helical" evidence="5">
    <location>
        <begin position="94"/>
        <end position="110"/>
    </location>
</feature>
<protein>
    <submittedName>
        <fullName evidence="7">MFS transporter</fullName>
    </submittedName>
</protein>
<feature type="transmembrane region" description="Helical" evidence="5">
    <location>
        <begin position="67"/>
        <end position="87"/>
    </location>
</feature>
<dbReference type="GO" id="GO:0005886">
    <property type="term" value="C:plasma membrane"/>
    <property type="evidence" value="ECO:0007669"/>
    <property type="project" value="TreeGrafter"/>
</dbReference>
<feature type="transmembrane region" description="Helical" evidence="5">
    <location>
        <begin position="261"/>
        <end position="282"/>
    </location>
</feature>
<feature type="transmembrane region" description="Helical" evidence="5">
    <location>
        <begin position="155"/>
        <end position="176"/>
    </location>
</feature>
<feature type="domain" description="Major facilitator superfamily (MFS) profile" evidence="6">
    <location>
        <begin position="29"/>
        <end position="403"/>
    </location>
</feature>
<feature type="transmembrane region" description="Helical" evidence="5">
    <location>
        <begin position="381"/>
        <end position="399"/>
    </location>
</feature>
<dbReference type="PROSITE" id="PS50850">
    <property type="entry name" value="MFS"/>
    <property type="match status" value="1"/>
</dbReference>
<dbReference type="Proteomes" id="UP000706172">
    <property type="component" value="Unassembled WGS sequence"/>
</dbReference>
<dbReference type="EMBL" id="JACCQK010000358">
    <property type="protein sequence ID" value="MBG0779554.1"/>
    <property type="molecule type" value="Genomic_DNA"/>
</dbReference>
<dbReference type="PANTHER" id="PTHR43129">
    <property type="entry name" value="FOSMIDOMYCIN RESISTANCE PROTEIN"/>
    <property type="match status" value="1"/>
</dbReference>
<evidence type="ECO:0000313" key="7">
    <source>
        <dbReference type="EMBL" id="MBG0779554.1"/>
    </source>
</evidence>